<comment type="caution">
    <text evidence="1">The sequence shown here is derived from an EMBL/GenBank/DDBJ whole genome shotgun (WGS) entry which is preliminary data.</text>
</comment>
<proteinExistence type="predicted"/>
<dbReference type="Proteomes" id="UP001476282">
    <property type="component" value="Unassembled WGS sequence"/>
</dbReference>
<reference evidence="1 2" key="1">
    <citation type="submission" date="2024-02" db="EMBL/GenBank/DDBJ databases">
        <title>Haloferula sargassicola NBRC 104335.</title>
        <authorList>
            <person name="Ichikawa N."/>
            <person name="Katano-Makiyama Y."/>
            <person name="Hidaka K."/>
        </authorList>
    </citation>
    <scope>NUCLEOTIDE SEQUENCE [LARGE SCALE GENOMIC DNA]</scope>
    <source>
        <strain evidence="1 2">NBRC 104335</strain>
    </source>
</reference>
<name>A0ABP9UNA0_9BACT</name>
<organism evidence="1 2">
    <name type="scientific">Haloferula sargassicola</name>
    <dbReference type="NCBI Taxonomy" id="490096"/>
    <lineage>
        <taxon>Bacteria</taxon>
        <taxon>Pseudomonadati</taxon>
        <taxon>Verrucomicrobiota</taxon>
        <taxon>Verrucomicrobiia</taxon>
        <taxon>Verrucomicrobiales</taxon>
        <taxon>Verrucomicrobiaceae</taxon>
        <taxon>Haloferula</taxon>
    </lineage>
</organism>
<sequence length="75" mass="8293">MRMLKRLRYLLAEGFEVGNVCGIDAPAGSGGPGRGSITYVVTAETGSRRLRTEEFQLGAGEARRCARLYLRSMRR</sequence>
<dbReference type="RefSeq" id="WP_353565979.1">
    <property type="nucleotide sequence ID" value="NZ_BAABRI010000005.1"/>
</dbReference>
<evidence type="ECO:0008006" key="3">
    <source>
        <dbReference type="Google" id="ProtNLM"/>
    </source>
</evidence>
<accession>A0ABP9UNA0</accession>
<gene>
    <name evidence="1" type="ORF">Hsar01_01042</name>
</gene>
<evidence type="ECO:0000313" key="2">
    <source>
        <dbReference type="Proteomes" id="UP001476282"/>
    </source>
</evidence>
<protein>
    <recommendedName>
        <fullName evidence="3">CinA C-terminal domain-containing protein</fullName>
    </recommendedName>
</protein>
<evidence type="ECO:0000313" key="1">
    <source>
        <dbReference type="EMBL" id="GAA5481831.1"/>
    </source>
</evidence>
<dbReference type="EMBL" id="BAABRI010000005">
    <property type="protein sequence ID" value="GAA5481831.1"/>
    <property type="molecule type" value="Genomic_DNA"/>
</dbReference>
<keyword evidence="2" id="KW-1185">Reference proteome</keyword>